<reference evidence="1 2" key="2">
    <citation type="journal article" date="2022" name="Mol. Ecol. Resour.">
        <title>The genomes of chicory, endive, great burdock and yacon provide insights into Asteraceae paleo-polyploidization history and plant inulin production.</title>
        <authorList>
            <person name="Fan W."/>
            <person name="Wang S."/>
            <person name="Wang H."/>
            <person name="Wang A."/>
            <person name="Jiang F."/>
            <person name="Liu H."/>
            <person name="Zhao H."/>
            <person name="Xu D."/>
            <person name="Zhang Y."/>
        </authorList>
    </citation>
    <scope>NUCLEOTIDE SEQUENCE [LARGE SCALE GENOMIC DNA]</scope>
    <source>
        <strain evidence="2">cv. Yunnan</strain>
        <tissue evidence="1">Leaves</tissue>
    </source>
</reference>
<evidence type="ECO:0000313" key="2">
    <source>
        <dbReference type="Proteomes" id="UP001056120"/>
    </source>
</evidence>
<dbReference type="Proteomes" id="UP001056120">
    <property type="component" value="Linkage Group LG04"/>
</dbReference>
<keyword evidence="2" id="KW-1185">Reference proteome</keyword>
<sequence length="139" mass="15798">MARRRLRGFSSVNWSHGWDLQASDGGVTPHAFAMKELPVNLCADLRYCRGGHIGINKSTQIDEPLHRYLHRLIAHSLSDRHEGGVVAPRDLLYMYCILTPATCNVAYTLAWYLTSSYRRNQQEYICGRVFVTTCTVVLP</sequence>
<dbReference type="EMBL" id="CM042021">
    <property type="protein sequence ID" value="KAI3819070.1"/>
    <property type="molecule type" value="Genomic_DNA"/>
</dbReference>
<gene>
    <name evidence="1" type="ORF">L1987_12892</name>
</gene>
<comment type="caution">
    <text evidence="1">The sequence shown here is derived from an EMBL/GenBank/DDBJ whole genome shotgun (WGS) entry which is preliminary data.</text>
</comment>
<organism evidence="1 2">
    <name type="scientific">Smallanthus sonchifolius</name>
    <dbReference type="NCBI Taxonomy" id="185202"/>
    <lineage>
        <taxon>Eukaryota</taxon>
        <taxon>Viridiplantae</taxon>
        <taxon>Streptophyta</taxon>
        <taxon>Embryophyta</taxon>
        <taxon>Tracheophyta</taxon>
        <taxon>Spermatophyta</taxon>
        <taxon>Magnoliopsida</taxon>
        <taxon>eudicotyledons</taxon>
        <taxon>Gunneridae</taxon>
        <taxon>Pentapetalae</taxon>
        <taxon>asterids</taxon>
        <taxon>campanulids</taxon>
        <taxon>Asterales</taxon>
        <taxon>Asteraceae</taxon>
        <taxon>Asteroideae</taxon>
        <taxon>Heliantheae alliance</taxon>
        <taxon>Millerieae</taxon>
        <taxon>Smallanthus</taxon>
    </lineage>
</organism>
<name>A0ACB9JH41_9ASTR</name>
<evidence type="ECO:0000313" key="1">
    <source>
        <dbReference type="EMBL" id="KAI3819070.1"/>
    </source>
</evidence>
<protein>
    <submittedName>
        <fullName evidence="1">Uncharacterized protein</fullName>
    </submittedName>
</protein>
<proteinExistence type="predicted"/>
<accession>A0ACB9JH41</accession>
<reference evidence="2" key="1">
    <citation type="journal article" date="2022" name="Mol. Ecol. Resour.">
        <title>The genomes of chicory, endive, great burdock and yacon provide insights into Asteraceae palaeo-polyploidization history and plant inulin production.</title>
        <authorList>
            <person name="Fan W."/>
            <person name="Wang S."/>
            <person name="Wang H."/>
            <person name="Wang A."/>
            <person name="Jiang F."/>
            <person name="Liu H."/>
            <person name="Zhao H."/>
            <person name="Xu D."/>
            <person name="Zhang Y."/>
        </authorList>
    </citation>
    <scope>NUCLEOTIDE SEQUENCE [LARGE SCALE GENOMIC DNA]</scope>
    <source>
        <strain evidence="2">cv. Yunnan</strain>
    </source>
</reference>